<dbReference type="EC" id="5.4.4.2" evidence="3"/>
<dbReference type="Proteomes" id="UP000003455">
    <property type="component" value="Chromosome"/>
</dbReference>
<gene>
    <name evidence="7" type="ORF">HMPREF0769_12741</name>
</gene>
<dbReference type="InterPro" id="IPR015890">
    <property type="entry name" value="Chorismate_C"/>
</dbReference>
<accession>A0A0E1X936</accession>
<dbReference type="PANTHER" id="PTHR42839">
    <property type="entry name" value="ISOCHORISMATE SYNTHASE ENTC"/>
    <property type="match status" value="1"/>
</dbReference>
<dbReference type="PANTHER" id="PTHR42839:SF1">
    <property type="entry name" value="ISOCHORISMATE SYNTHASE MENF"/>
    <property type="match status" value="1"/>
</dbReference>
<dbReference type="GO" id="GO:0008909">
    <property type="term" value="F:isochorismate synthase activity"/>
    <property type="evidence" value="ECO:0007669"/>
    <property type="project" value="UniProtKB-EC"/>
</dbReference>
<sequence length="456" mass="52712">MKWMATGVLEDDIVKEIYDSSKEWVSVEVKLSQSLDPSTLFHLTDNEAGDRFYMRLNDNRTSYFGYKAIQLFKNNSKNKQSIFKDWEKLKHNITFIHPQSEKHHLRVVGGFQFSSHKSDDEWREFGLNHFVLPEVLISTDNNGTFLTYTVKRECFTVEALNDLTDLFNNISDIDVDEQIGEITRNEDIYKDDWRQLVVEAIESINNEEKIVLARRRLIKFDKDISIPYILKQAYSKEKNSYIFLLESQDSIFFSQTPEQLIKVNNKILSTKAVAGTIKRSQDEDEDTKNVEAFLKDNKNLIEHRFVVDSILHDIKPYITELHYDKTPKILKNDHLYHLYTEIKAPLKDDSYISLIDNLHPTPALGGYPKEFAMDFIEQKEFGTRGLYGAPVGYIDIYDDCEFIVAIRSMLIKKAQATLFAGCGIVKDSDPDSELAETNLKFTPMMNALGVDMNGKS</sequence>
<organism evidence="7">
    <name type="scientific">Staphylococcus aureus subsp. aureus MN8</name>
    <dbReference type="NCBI Taxonomy" id="548470"/>
    <lineage>
        <taxon>Bacteria</taxon>
        <taxon>Bacillati</taxon>
        <taxon>Bacillota</taxon>
        <taxon>Bacilli</taxon>
        <taxon>Bacillales</taxon>
        <taxon>Staphylococcaceae</taxon>
        <taxon>Staphylococcus</taxon>
    </lineage>
</organism>
<dbReference type="InterPro" id="IPR004561">
    <property type="entry name" value="IsoChor_synthase"/>
</dbReference>
<protein>
    <recommendedName>
        <fullName evidence="3">isochorismate synthase</fullName>
        <ecNumber evidence="3">5.4.4.2</ecNumber>
    </recommendedName>
    <alternativeName>
        <fullName evidence="5">Isochorismate mutase</fullName>
    </alternativeName>
</protein>
<evidence type="ECO:0000259" key="6">
    <source>
        <dbReference type="Pfam" id="PF00425"/>
    </source>
</evidence>
<feature type="domain" description="Chorismate-utilising enzyme C-terminal" evidence="6">
    <location>
        <begin position="190"/>
        <end position="440"/>
    </location>
</feature>
<dbReference type="Gene3D" id="3.60.120.10">
    <property type="entry name" value="Anthranilate synthase"/>
    <property type="match status" value="1"/>
</dbReference>
<keyword evidence="4 7" id="KW-0413">Isomerase</keyword>
<dbReference type="AlphaFoldDB" id="A0A0E1X936"/>
<evidence type="ECO:0000256" key="3">
    <source>
        <dbReference type="ARBA" id="ARBA00012824"/>
    </source>
</evidence>
<evidence type="ECO:0000256" key="5">
    <source>
        <dbReference type="ARBA" id="ARBA00041564"/>
    </source>
</evidence>
<comment type="similarity">
    <text evidence="2">Belongs to the isochorismate synthase family.</text>
</comment>
<comment type="catalytic activity">
    <reaction evidence="1">
        <text>chorismate = isochorismate</text>
        <dbReference type="Rhea" id="RHEA:18985"/>
        <dbReference type="ChEBI" id="CHEBI:29748"/>
        <dbReference type="ChEBI" id="CHEBI:29780"/>
        <dbReference type="EC" id="5.4.4.2"/>
    </reaction>
</comment>
<evidence type="ECO:0000313" key="7">
    <source>
        <dbReference type="EMBL" id="EFH95120.1"/>
    </source>
</evidence>
<reference evidence="7" key="1">
    <citation type="submission" date="2010-05" db="EMBL/GenBank/DDBJ databases">
        <authorList>
            <person name="Muzny D."/>
            <person name="Qin X."/>
            <person name="Buhay C."/>
            <person name="Dugan-Rocha S."/>
            <person name="Ding Y."/>
            <person name="Chen G."/>
            <person name="Hawes A."/>
            <person name="Holder M."/>
            <person name="Jhangiani S."/>
            <person name="Johnson A."/>
            <person name="Khan Z."/>
            <person name="Li Z."/>
            <person name="Liu W."/>
            <person name="Liu X."/>
            <person name="Perez L."/>
            <person name="Shen H."/>
            <person name="Wang Q."/>
            <person name="Watt J."/>
            <person name="Xi L."/>
            <person name="Xin Y."/>
            <person name="Zhou J."/>
            <person name="Deng J."/>
            <person name="Jiang H."/>
            <person name="Liu Y."/>
            <person name="Qu J."/>
            <person name="Song X.-Z."/>
            <person name="Zhang L."/>
            <person name="Villasana D."/>
            <person name="Johnson A."/>
            <person name="Liu J."/>
            <person name="Liyanage D."/>
            <person name="Lorensuhewa L."/>
            <person name="Robinson T."/>
            <person name="Song A."/>
            <person name="Song B.-B."/>
            <person name="Dinh H."/>
            <person name="Thornton R."/>
            <person name="Coyle M."/>
            <person name="Francisco L."/>
            <person name="Jackson L."/>
            <person name="Javaid M."/>
            <person name="Korchina V."/>
            <person name="Kovar C."/>
            <person name="Mata R."/>
            <person name="Mathew T."/>
            <person name="Ngo R."/>
            <person name="Nguyen L."/>
            <person name="Nguyen N."/>
            <person name="Okwuonu G."/>
            <person name="Ongeri F."/>
            <person name="Pham C."/>
            <person name="Simmons D."/>
            <person name="Wilczek-Boney K."/>
            <person name="Hale W."/>
            <person name="Jakkamsetti A."/>
            <person name="Pham P."/>
            <person name="Ruth R."/>
            <person name="San Lucas F."/>
            <person name="Warren J."/>
            <person name="Zhang J."/>
            <person name="Zhao Z."/>
            <person name="Zhou C."/>
            <person name="Zhu D."/>
            <person name="Lee S."/>
            <person name="Bess C."/>
            <person name="Blankenburg K."/>
            <person name="Forbes L."/>
            <person name="Fu Q."/>
            <person name="Gubbala S."/>
            <person name="Hirani K."/>
            <person name="Jayaseelan J.C."/>
            <person name="Lara F."/>
            <person name="Munidasa M."/>
            <person name="Palculict T."/>
            <person name="Patil S."/>
            <person name="Pu L.-L."/>
            <person name="Saada N."/>
            <person name="Tang L."/>
            <person name="Weissenberger G."/>
            <person name="Zhu Y."/>
            <person name="Hemphill L."/>
            <person name="Shang Y."/>
            <person name="Youmans B."/>
            <person name="Ayvaz T."/>
            <person name="Ross M."/>
            <person name="Santibanez J."/>
            <person name="Aqrawi P."/>
            <person name="Gross S."/>
            <person name="Joshi V."/>
            <person name="Fowler G."/>
            <person name="Nazareth L."/>
            <person name="Reid J."/>
            <person name="Worley K."/>
            <person name="Petrosino J."/>
            <person name="Highlander S."/>
            <person name="Gibbs R."/>
        </authorList>
    </citation>
    <scope>NUCLEOTIDE SEQUENCE [LARGE SCALE GENOMIC DNA]</scope>
    <source>
        <strain evidence="7">MN8</strain>
    </source>
</reference>
<proteinExistence type="inferred from homology"/>
<evidence type="ECO:0000256" key="4">
    <source>
        <dbReference type="ARBA" id="ARBA00023235"/>
    </source>
</evidence>
<evidence type="ECO:0000256" key="2">
    <source>
        <dbReference type="ARBA" id="ARBA00005297"/>
    </source>
</evidence>
<dbReference type="SUPFAM" id="SSF56322">
    <property type="entry name" value="ADC synthase"/>
    <property type="match status" value="1"/>
</dbReference>
<name>A0A0E1X936_STAAU</name>
<dbReference type="InterPro" id="IPR005801">
    <property type="entry name" value="ADC_synthase"/>
</dbReference>
<dbReference type="NCBIfam" id="TIGR00543">
    <property type="entry name" value="isochor_syn"/>
    <property type="match status" value="1"/>
</dbReference>
<dbReference type="Pfam" id="PF00425">
    <property type="entry name" value="Chorismate_bind"/>
    <property type="match status" value="1"/>
</dbReference>
<dbReference type="EMBL" id="ACJA02000004">
    <property type="protein sequence ID" value="EFH95120.1"/>
    <property type="molecule type" value="Genomic_DNA"/>
</dbReference>
<dbReference type="HOGENOM" id="CLU_006493_8_4_9"/>
<evidence type="ECO:0000256" key="1">
    <source>
        <dbReference type="ARBA" id="ARBA00000799"/>
    </source>
</evidence>
<dbReference type="GO" id="GO:0009697">
    <property type="term" value="P:salicylic acid biosynthetic process"/>
    <property type="evidence" value="ECO:0007669"/>
    <property type="project" value="TreeGrafter"/>
</dbReference>
<comment type="caution">
    <text evidence="7">The sequence shown here is derived from an EMBL/GenBank/DDBJ whole genome shotgun (WGS) entry which is preliminary data.</text>
</comment>